<sequence>MYYANLLSIRENEWNPLLHGEQYRLHFHRTHQKELRLDTHRALADYVGEEAGDHSGPPGRRIVLGSSFKGGPRNMQQSYQNLWSLLLDTRSQIIENCARISSNGTFSEKCRVTSWLLSFRNVVFHTATAFDPQADFNPRIGTDVDKFCCGEVPNASGEPELLEAVKNFMVHRRCGVFDPTSPCMKDGRCSKKFPKEMRSCGLRQLSSSSPTRAMDRLYRRLQLQGRMDCSLQSILSNTDLIRNTNLLKYNSNINVGICEMITTVKYFYKYKGTDKARLKIRNDDAADEIKQYLNARYVCPPEAAHRIFGYDLDDSAHSVVRLAMHLQGHQSVMFEQGQEEAALAKAALRDSMLTAYFKLNERSGRISEGSTSTRETLAVDSWQLYYSEIPIHFTFKDKV</sequence>
<keyword evidence="2" id="KW-1185">Reference proteome</keyword>
<dbReference type="InterPro" id="IPR025476">
    <property type="entry name" value="Helitron_helicase-like"/>
</dbReference>
<reference evidence="3" key="1">
    <citation type="submission" date="2019-09" db="UniProtKB">
        <authorList>
            <consortium name="WormBaseParasite"/>
        </authorList>
    </citation>
    <scope>IDENTIFICATION</scope>
</reference>
<feature type="domain" description="Helitron helicase-like" evidence="1">
    <location>
        <begin position="21"/>
        <end position="86"/>
    </location>
</feature>
<dbReference type="PANTHER" id="PTHR10492:SF100">
    <property type="entry name" value="ATP-DEPENDENT DNA HELICASE"/>
    <property type="match status" value="1"/>
</dbReference>
<dbReference type="AlphaFoldDB" id="A0A183GVE6"/>
<proteinExistence type="predicted"/>
<protein>
    <submittedName>
        <fullName evidence="3">Helitron_like_N domain-containing protein</fullName>
    </submittedName>
</protein>
<dbReference type="Proteomes" id="UP000050761">
    <property type="component" value="Unassembled WGS sequence"/>
</dbReference>
<organism evidence="2 3">
    <name type="scientific">Heligmosomoides polygyrus</name>
    <name type="common">Parasitic roundworm</name>
    <dbReference type="NCBI Taxonomy" id="6339"/>
    <lineage>
        <taxon>Eukaryota</taxon>
        <taxon>Metazoa</taxon>
        <taxon>Ecdysozoa</taxon>
        <taxon>Nematoda</taxon>
        <taxon>Chromadorea</taxon>
        <taxon>Rhabditida</taxon>
        <taxon>Rhabditina</taxon>
        <taxon>Rhabditomorpha</taxon>
        <taxon>Strongyloidea</taxon>
        <taxon>Heligmosomidae</taxon>
        <taxon>Heligmosomoides</taxon>
    </lineage>
</organism>
<evidence type="ECO:0000313" key="2">
    <source>
        <dbReference type="Proteomes" id="UP000050761"/>
    </source>
</evidence>
<evidence type="ECO:0000259" key="1">
    <source>
        <dbReference type="Pfam" id="PF14214"/>
    </source>
</evidence>
<name>A0A183GVE6_HELPZ</name>
<accession>A0A183GVE6</accession>
<evidence type="ECO:0000313" key="3">
    <source>
        <dbReference type="WBParaSite" id="HPBE_0002666601-mRNA-1"/>
    </source>
</evidence>
<dbReference type="Pfam" id="PF14214">
    <property type="entry name" value="Helitron_like_N"/>
    <property type="match status" value="1"/>
</dbReference>
<dbReference type="WBParaSite" id="HPBE_0002666601-mRNA-1">
    <property type="protein sequence ID" value="HPBE_0002666601-mRNA-1"/>
    <property type="gene ID" value="HPBE_0002666601"/>
</dbReference>
<dbReference type="PANTHER" id="PTHR10492">
    <property type="match status" value="1"/>
</dbReference>